<dbReference type="SMART" id="SM00320">
    <property type="entry name" value="WD40"/>
    <property type="match status" value="5"/>
</dbReference>
<dbReference type="Proteomes" id="UP000629468">
    <property type="component" value="Unassembled WGS sequence"/>
</dbReference>
<evidence type="ECO:0000256" key="2">
    <source>
        <dbReference type="ARBA" id="ARBA00022737"/>
    </source>
</evidence>
<dbReference type="InterPro" id="IPR036322">
    <property type="entry name" value="WD40_repeat_dom_sf"/>
</dbReference>
<dbReference type="GO" id="GO:0051286">
    <property type="term" value="C:cell tip"/>
    <property type="evidence" value="ECO:0007669"/>
    <property type="project" value="TreeGrafter"/>
</dbReference>
<dbReference type="PROSITE" id="PS50082">
    <property type="entry name" value="WD_REPEATS_2"/>
    <property type="match status" value="1"/>
</dbReference>
<dbReference type="PANTHER" id="PTHR14107:SF16">
    <property type="entry name" value="AT02583P"/>
    <property type="match status" value="1"/>
</dbReference>
<evidence type="ECO:0000313" key="6">
    <source>
        <dbReference type="Proteomes" id="UP000629468"/>
    </source>
</evidence>
<dbReference type="InterPro" id="IPR001680">
    <property type="entry name" value="WD40_rpt"/>
</dbReference>
<gene>
    <name evidence="5" type="ORF">Agabi119p4_2912</name>
</gene>
<dbReference type="SUPFAM" id="SSF50978">
    <property type="entry name" value="WD40 repeat-like"/>
    <property type="match status" value="1"/>
</dbReference>
<dbReference type="GO" id="GO:0005634">
    <property type="term" value="C:nucleus"/>
    <property type="evidence" value="ECO:0007669"/>
    <property type="project" value="TreeGrafter"/>
</dbReference>
<feature type="repeat" description="WD" evidence="3">
    <location>
        <begin position="254"/>
        <end position="286"/>
    </location>
</feature>
<evidence type="ECO:0000256" key="3">
    <source>
        <dbReference type="PROSITE-ProRule" id="PRU00221"/>
    </source>
</evidence>
<keyword evidence="2" id="KW-0677">Repeat</keyword>
<feature type="compositionally biased region" description="Polar residues" evidence="4">
    <location>
        <begin position="146"/>
        <end position="159"/>
    </location>
</feature>
<dbReference type="Pfam" id="PF00400">
    <property type="entry name" value="WD40"/>
    <property type="match status" value="1"/>
</dbReference>
<name>A0A8H7KIN9_AGABI</name>
<organism evidence="5 6">
    <name type="scientific">Agaricus bisporus var. burnettii</name>
    <dbReference type="NCBI Taxonomy" id="192524"/>
    <lineage>
        <taxon>Eukaryota</taxon>
        <taxon>Fungi</taxon>
        <taxon>Dikarya</taxon>
        <taxon>Basidiomycota</taxon>
        <taxon>Agaricomycotina</taxon>
        <taxon>Agaricomycetes</taxon>
        <taxon>Agaricomycetidae</taxon>
        <taxon>Agaricales</taxon>
        <taxon>Agaricineae</taxon>
        <taxon>Agaricaceae</taxon>
        <taxon>Agaricus</taxon>
    </lineage>
</organism>
<sequence>MRTTSSTFVTRIQTGEGWSKTLQSKQGDLTILCYNVARTFLMVEAGSKAKEPLTRIVFSAHPTCHDINQSTASAERLDVIIGFNTGDLVWLDPITSRYGRFNKQGSISNSPCTAIRWVPASTTLFLVSHADGTIVVYDKEREDGTFSPQEPTGASTSLDVNEDSAPQRDWDPTDNIFVTMPPWHPVTTGGAINVAGKPDKDAKVAKNPVSHWRIARKGVVDFVFSPDVKYVAAISEDGCLRVIDALAEELVDCYASYFGTLTCVAWSPDGRFILTGGQDDLITIFSPWEQRIVARCQGHSSFVSGVAFDDLRCDGRTYRFGSVGEDNKLILWDFSSGALHRPKNQATYHHRMSVSSTVSLAYRRDKSQPYLPAPPGLEGAHSPRYHPAPSRNETAIVQPVLIKPIDCDLLTDIAFLPRSLLTATKTGHIRLWVRPLTLRKSTRNNALFPDVQNLIS</sequence>
<dbReference type="InterPro" id="IPR051362">
    <property type="entry name" value="WD_repeat_creC_regulators"/>
</dbReference>
<feature type="region of interest" description="Disordered" evidence="4">
    <location>
        <begin position="371"/>
        <end position="390"/>
    </location>
</feature>
<evidence type="ECO:0008006" key="7">
    <source>
        <dbReference type="Google" id="ProtNLM"/>
    </source>
</evidence>
<dbReference type="Gene3D" id="2.130.10.10">
    <property type="entry name" value="YVTN repeat-like/Quinoprotein amine dehydrogenase"/>
    <property type="match status" value="1"/>
</dbReference>
<dbReference type="AlphaFoldDB" id="A0A8H7KIN9"/>
<protein>
    <recommendedName>
        <fullName evidence="7">Anaphase-promoting complex subunit 4 WD40 domain-containing protein</fullName>
    </recommendedName>
</protein>
<dbReference type="GO" id="GO:0032153">
    <property type="term" value="C:cell division site"/>
    <property type="evidence" value="ECO:0007669"/>
    <property type="project" value="TreeGrafter"/>
</dbReference>
<dbReference type="InterPro" id="IPR015943">
    <property type="entry name" value="WD40/YVTN_repeat-like_dom_sf"/>
</dbReference>
<reference evidence="5 6" key="1">
    <citation type="journal article" name="Sci. Rep.">
        <title>Telomere-to-telomere assembled and centromere annotated genomes of the two main subspecies of the button mushroom Agaricus bisporus reveal especially polymorphic chromosome ends.</title>
        <authorList>
            <person name="Sonnenberg A.S.M."/>
            <person name="Sedaghat-Telgerd N."/>
            <person name="Lavrijssen B."/>
            <person name="Ohm R.A."/>
            <person name="Hendrickx P.M."/>
            <person name="Scholtmeijer K."/>
            <person name="Baars J.J.P."/>
            <person name="van Peer A."/>
        </authorList>
    </citation>
    <scope>NUCLEOTIDE SEQUENCE [LARGE SCALE GENOMIC DNA]</scope>
    <source>
        <strain evidence="5 6">H119_p4</strain>
    </source>
</reference>
<keyword evidence="1 3" id="KW-0853">WD repeat</keyword>
<dbReference type="EMBL" id="JABXXO010000004">
    <property type="protein sequence ID" value="KAF7778567.1"/>
    <property type="molecule type" value="Genomic_DNA"/>
</dbReference>
<comment type="caution">
    <text evidence="5">The sequence shown here is derived from an EMBL/GenBank/DDBJ whole genome shotgun (WGS) entry which is preliminary data.</text>
</comment>
<dbReference type="PANTHER" id="PTHR14107">
    <property type="entry name" value="WD REPEAT PROTEIN"/>
    <property type="match status" value="1"/>
</dbReference>
<evidence type="ECO:0000256" key="1">
    <source>
        <dbReference type="ARBA" id="ARBA00022574"/>
    </source>
</evidence>
<accession>A0A8H7KIN9</accession>
<proteinExistence type="predicted"/>
<dbReference type="GO" id="GO:0045013">
    <property type="term" value="P:carbon catabolite repression of transcription"/>
    <property type="evidence" value="ECO:0007669"/>
    <property type="project" value="TreeGrafter"/>
</dbReference>
<feature type="region of interest" description="Disordered" evidence="4">
    <location>
        <begin position="142"/>
        <end position="167"/>
    </location>
</feature>
<evidence type="ECO:0000256" key="4">
    <source>
        <dbReference type="SAM" id="MobiDB-lite"/>
    </source>
</evidence>
<evidence type="ECO:0000313" key="5">
    <source>
        <dbReference type="EMBL" id="KAF7778567.1"/>
    </source>
</evidence>